<keyword evidence="1" id="KW-0805">Transcription regulation</keyword>
<evidence type="ECO:0000259" key="5">
    <source>
        <dbReference type="PROSITE" id="PS50048"/>
    </source>
</evidence>
<dbReference type="Pfam" id="PF00172">
    <property type="entry name" value="Zn_clus"/>
    <property type="match status" value="1"/>
</dbReference>
<protein>
    <recommendedName>
        <fullName evidence="5">Zn(2)-C6 fungal-type domain-containing protein</fullName>
    </recommendedName>
</protein>
<dbReference type="InterPro" id="IPR036864">
    <property type="entry name" value="Zn2-C6_fun-type_DNA-bd_sf"/>
</dbReference>
<dbReference type="PROSITE" id="PS00463">
    <property type="entry name" value="ZN2_CY6_FUNGAL_1"/>
    <property type="match status" value="1"/>
</dbReference>
<keyword evidence="4" id="KW-0539">Nucleus</keyword>
<dbReference type="PROSITE" id="PS50048">
    <property type="entry name" value="ZN2_CY6_FUNGAL_2"/>
    <property type="match status" value="1"/>
</dbReference>
<dbReference type="OrthoDB" id="4216928at2759"/>
<proteinExistence type="predicted"/>
<dbReference type="Gene3D" id="4.10.240.10">
    <property type="entry name" value="Zn(2)-C6 fungal-type DNA-binding domain"/>
    <property type="match status" value="1"/>
</dbReference>
<sequence length="401" mass="45051">MSTSRERDIPPPRRKSCEACRAAKRRCDLALPTCFRCAQRNLACVYPGLPAPDSIPDMLAFTYCMTDFNFTPTPVLDGDMSTNWSIPAPAPVDLIPGDLIQQNLQLMSAKTKSSLDLSVLLASRFQYAIDTLQEVPRMMVTENRTPWCHPELYKDGMPKVMQVDAYACCALYITKNPINGPLITTHIQSRHQELILSSLPTSPPEVLAHTQALLLYQIMYLFDPTLNSNTAIETLSLSALESAAFFLFSSTHFPPAPQETAPGMAPSTSLTSLLPNTLQSTIQFWKLWVFGESARRTILFTFYFIQIFRLLHGDRDLKCDGKLGILHSWYSSAHLWNAPNALEFAVAWAEREHFIVQNVNFSKVLNEAQPSDVDLFGRMLLVTLLGIDQVQAWFCRRGAIL</sequence>
<organism evidence="6 7">
    <name type="scientific">Aspergillus ochraceoroseus IBT 24754</name>
    <dbReference type="NCBI Taxonomy" id="1392256"/>
    <lineage>
        <taxon>Eukaryota</taxon>
        <taxon>Fungi</taxon>
        <taxon>Dikarya</taxon>
        <taxon>Ascomycota</taxon>
        <taxon>Pezizomycotina</taxon>
        <taxon>Eurotiomycetes</taxon>
        <taxon>Eurotiomycetidae</taxon>
        <taxon>Eurotiales</taxon>
        <taxon>Aspergillaceae</taxon>
        <taxon>Aspergillus</taxon>
        <taxon>Aspergillus subgen. Nidulantes</taxon>
    </lineage>
</organism>
<dbReference type="GO" id="GO:0000981">
    <property type="term" value="F:DNA-binding transcription factor activity, RNA polymerase II-specific"/>
    <property type="evidence" value="ECO:0007669"/>
    <property type="project" value="InterPro"/>
</dbReference>
<evidence type="ECO:0000256" key="4">
    <source>
        <dbReference type="ARBA" id="ARBA00023242"/>
    </source>
</evidence>
<dbReference type="SMART" id="SM00066">
    <property type="entry name" value="GAL4"/>
    <property type="match status" value="1"/>
</dbReference>
<evidence type="ECO:0000256" key="1">
    <source>
        <dbReference type="ARBA" id="ARBA00023015"/>
    </source>
</evidence>
<evidence type="ECO:0000313" key="7">
    <source>
        <dbReference type="Proteomes" id="UP000244073"/>
    </source>
</evidence>
<evidence type="ECO:0000256" key="3">
    <source>
        <dbReference type="ARBA" id="ARBA00023163"/>
    </source>
</evidence>
<keyword evidence="2" id="KW-0238">DNA-binding</keyword>
<feature type="domain" description="Zn(2)-C6 fungal-type" evidence="5">
    <location>
        <begin position="16"/>
        <end position="46"/>
    </location>
</feature>
<reference evidence="6 7" key="1">
    <citation type="journal article" date="2018" name="Proc. Natl. Acad. Sci. U.S.A.">
        <title>Linking secondary metabolites to gene clusters through genome sequencing of six diverse Aspergillus species.</title>
        <authorList>
            <person name="Kaerboelling I."/>
            <person name="Vesth T.C."/>
            <person name="Frisvad J.C."/>
            <person name="Nybo J.L."/>
            <person name="Theobald S."/>
            <person name="Kuo A."/>
            <person name="Bowyer P."/>
            <person name="Matsuda Y."/>
            <person name="Mondo S."/>
            <person name="Lyhne E.K."/>
            <person name="Kogle M.E."/>
            <person name="Clum A."/>
            <person name="Lipzen A."/>
            <person name="Salamov A."/>
            <person name="Ngan C.Y."/>
            <person name="Daum C."/>
            <person name="Chiniquy J."/>
            <person name="Barry K."/>
            <person name="LaButti K."/>
            <person name="Haridas S."/>
            <person name="Simmons B.A."/>
            <person name="Magnuson J.K."/>
            <person name="Mortensen U.H."/>
            <person name="Larsen T.O."/>
            <person name="Grigoriev I.V."/>
            <person name="Baker S.E."/>
            <person name="Andersen M.R."/>
        </authorList>
    </citation>
    <scope>NUCLEOTIDE SEQUENCE [LARGE SCALE GENOMIC DNA]</scope>
    <source>
        <strain evidence="6 7">IBT 24754</strain>
    </source>
</reference>
<dbReference type="GeneID" id="63811902"/>
<dbReference type="CDD" id="cd00067">
    <property type="entry name" value="GAL4"/>
    <property type="match status" value="1"/>
</dbReference>
<dbReference type="EMBL" id="MSFN02000001">
    <property type="protein sequence ID" value="PTU24180.1"/>
    <property type="molecule type" value="Genomic_DNA"/>
</dbReference>
<dbReference type="InterPro" id="IPR001138">
    <property type="entry name" value="Zn2Cys6_DnaBD"/>
</dbReference>
<dbReference type="VEuPathDB" id="FungiDB:P175DRAFT_0469893"/>
<dbReference type="Proteomes" id="UP000244073">
    <property type="component" value="Unassembled WGS sequence"/>
</dbReference>
<dbReference type="RefSeq" id="XP_040755572.1">
    <property type="nucleotide sequence ID" value="XM_040895020.1"/>
</dbReference>
<evidence type="ECO:0000313" key="6">
    <source>
        <dbReference type="EMBL" id="PTU24180.1"/>
    </source>
</evidence>
<gene>
    <name evidence="6" type="ORF">P175DRAFT_0469893</name>
</gene>
<evidence type="ECO:0000256" key="2">
    <source>
        <dbReference type="ARBA" id="ARBA00023125"/>
    </source>
</evidence>
<keyword evidence="3" id="KW-0804">Transcription</keyword>
<accession>A0A2T5M6M0</accession>
<dbReference type="SUPFAM" id="SSF57701">
    <property type="entry name" value="Zn2/Cys6 DNA-binding domain"/>
    <property type="match status" value="1"/>
</dbReference>
<dbReference type="GO" id="GO:0003677">
    <property type="term" value="F:DNA binding"/>
    <property type="evidence" value="ECO:0007669"/>
    <property type="project" value="UniProtKB-KW"/>
</dbReference>
<comment type="caution">
    <text evidence="6">The sequence shown here is derived from an EMBL/GenBank/DDBJ whole genome shotgun (WGS) entry which is preliminary data.</text>
</comment>
<dbReference type="GO" id="GO:0008270">
    <property type="term" value="F:zinc ion binding"/>
    <property type="evidence" value="ECO:0007669"/>
    <property type="project" value="InterPro"/>
</dbReference>
<name>A0A2T5M6M0_9EURO</name>
<dbReference type="AlphaFoldDB" id="A0A2T5M6M0"/>